<sequence length="110" mass="11981">MTESILSPVSVSIGIGFIMIAFQEFFETVSWKYYAGGAVLDIAIVLLSPVLGLAKYMTTAVTCFQVIAIFALYFLLKKKLNAIVAFILALLISFVMTIALCCVIGIVFNI</sequence>
<feature type="transmembrane region" description="Helical" evidence="1">
    <location>
        <begin position="57"/>
        <end position="76"/>
    </location>
</feature>
<proteinExistence type="predicted"/>
<gene>
    <name evidence="2" type="ORF">IMAU50013_01591</name>
</gene>
<name>A0A9Q5G6K9_LACHE</name>
<feature type="transmembrane region" description="Helical" evidence="1">
    <location>
        <begin position="83"/>
        <end position="108"/>
    </location>
</feature>
<evidence type="ECO:0000313" key="3">
    <source>
        <dbReference type="Proteomes" id="UP000601587"/>
    </source>
</evidence>
<evidence type="ECO:0000313" key="2">
    <source>
        <dbReference type="EMBL" id="NRN92044.1"/>
    </source>
</evidence>
<comment type="caution">
    <text evidence="2">The sequence shown here is derived from an EMBL/GenBank/DDBJ whole genome shotgun (WGS) entry which is preliminary data.</text>
</comment>
<keyword evidence="1" id="KW-0472">Membrane</keyword>
<dbReference type="AlphaFoldDB" id="A0A9Q5G6K9"/>
<protein>
    <submittedName>
        <fullName evidence="2">Uncharacterized protein</fullName>
    </submittedName>
</protein>
<dbReference type="EMBL" id="WCGB01000038">
    <property type="protein sequence ID" value="NRN92044.1"/>
    <property type="molecule type" value="Genomic_DNA"/>
</dbReference>
<organism evidence="2 3">
    <name type="scientific">Lactobacillus helveticus</name>
    <name type="common">Lactobacillus suntoryeus</name>
    <dbReference type="NCBI Taxonomy" id="1587"/>
    <lineage>
        <taxon>Bacteria</taxon>
        <taxon>Bacillati</taxon>
        <taxon>Bacillota</taxon>
        <taxon>Bacilli</taxon>
        <taxon>Lactobacillales</taxon>
        <taxon>Lactobacillaceae</taxon>
        <taxon>Lactobacillus</taxon>
    </lineage>
</organism>
<reference evidence="2" key="1">
    <citation type="submission" date="2019-09" db="EMBL/GenBank/DDBJ databases">
        <title>Comparative genomic analysis of Lactobacillus helveticus.</title>
        <authorList>
            <person name="Zhang H."/>
            <person name="Chen Y."/>
            <person name="Zhong Z."/>
        </authorList>
    </citation>
    <scope>NUCLEOTIDE SEQUENCE</scope>
    <source>
        <strain evidence="2">IMAU50013</strain>
    </source>
</reference>
<accession>A0A9Q5G6K9</accession>
<dbReference type="Proteomes" id="UP000601587">
    <property type="component" value="Unassembled WGS sequence"/>
</dbReference>
<evidence type="ECO:0000256" key="1">
    <source>
        <dbReference type="SAM" id="Phobius"/>
    </source>
</evidence>
<feature type="transmembrane region" description="Helical" evidence="1">
    <location>
        <begin position="6"/>
        <end position="26"/>
    </location>
</feature>
<feature type="transmembrane region" description="Helical" evidence="1">
    <location>
        <begin position="33"/>
        <end position="51"/>
    </location>
</feature>
<keyword evidence="1" id="KW-0812">Transmembrane</keyword>
<keyword evidence="1" id="KW-1133">Transmembrane helix</keyword>
<dbReference type="RefSeq" id="WP_172981276.1">
    <property type="nucleotide sequence ID" value="NZ_WCFU01000039.1"/>
</dbReference>